<name>A0A813KQ49_POLGL</name>
<gene>
    <name evidence="2" type="ORF">PGLA2088_LOCUS37332</name>
</gene>
<evidence type="ECO:0008006" key="4">
    <source>
        <dbReference type="Google" id="ProtNLM"/>
    </source>
</evidence>
<evidence type="ECO:0000313" key="2">
    <source>
        <dbReference type="EMBL" id="CAE8713077.1"/>
    </source>
</evidence>
<dbReference type="InterPro" id="IPR016024">
    <property type="entry name" value="ARM-type_fold"/>
</dbReference>
<organism evidence="2 3">
    <name type="scientific">Polarella glacialis</name>
    <name type="common">Dinoflagellate</name>
    <dbReference type="NCBI Taxonomy" id="89957"/>
    <lineage>
        <taxon>Eukaryota</taxon>
        <taxon>Sar</taxon>
        <taxon>Alveolata</taxon>
        <taxon>Dinophyceae</taxon>
        <taxon>Suessiales</taxon>
        <taxon>Suessiaceae</taxon>
        <taxon>Polarella</taxon>
    </lineage>
</organism>
<evidence type="ECO:0000256" key="1">
    <source>
        <dbReference type="SAM" id="MobiDB-lite"/>
    </source>
</evidence>
<dbReference type="InterPro" id="IPR011989">
    <property type="entry name" value="ARM-like"/>
</dbReference>
<comment type="caution">
    <text evidence="2">The sequence shown here is derived from an EMBL/GenBank/DDBJ whole genome shotgun (WGS) entry which is preliminary data.</text>
</comment>
<dbReference type="SUPFAM" id="SSF48371">
    <property type="entry name" value="ARM repeat"/>
    <property type="match status" value="1"/>
</dbReference>
<protein>
    <recommendedName>
        <fullName evidence="4">Condensin complex subunit 1</fullName>
    </recommendedName>
</protein>
<accession>A0A813KQ49</accession>
<reference evidence="2" key="1">
    <citation type="submission" date="2021-02" db="EMBL/GenBank/DDBJ databases">
        <authorList>
            <person name="Dougan E. K."/>
            <person name="Rhodes N."/>
            <person name="Thang M."/>
            <person name="Chan C."/>
        </authorList>
    </citation>
    <scope>NUCLEOTIDE SEQUENCE</scope>
</reference>
<feature type="non-terminal residue" evidence="2">
    <location>
        <position position="1"/>
    </location>
</feature>
<sequence>PYTLKIVNCLKDDDASVRAAAMRSFTVLGRIMTPMCDELAGFLRHINPAFRITGQHGLHALKQHSGQDVAAAVAKQLPILEKQISASAKTRRKSPSSKAAATTMDFADV</sequence>
<proteinExistence type="predicted"/>
<feature type="region of interest" description="Disordered" evidence="1">
    <location>
        <begin position="86"/>
        <end position="109"/>
    </location>
</feature>
<dbReference type="AlphaFoldDB" id="A0A813KQ49"/>
<dbReference type="Gene3D" id="1.25.10.10">
    <property type="entry name" value="Leucine-rich Repeat Variant"/>
    <property type="match status" value="1"/>
</dbReference>
<evidence type="ECO:0000313" key="3">
    <source>
        <dbReference type="Proteomes" id="UP000626109"/>
    </source>
</evidence>
<dbReference type="EMBL" id="CAJNNW010032441">
    <property type="protein sequence ID" value="CAE8713077.1"/>
    <property type="molecule type" value="Genomic_DNA"/>
</dbReference>
<dbReference type="Proteomes" id="UP000626109">
    <property type="component" value="Unassembled WGS sequence"/>
</dbReference>
<feature type="non-terminal residue" evidence="2">
    <location>
        <position position="109"/>
    </location>
</feature>